<evidence type="ECO:0000313" key="2">
    <source>
        <dbReference type="Proteomes" id="UP000232323"/>
    </source>
</evidence>
<organism evidence="1 2">
    <name type="scientific">Chlamydomonas eustigma</name>
    <dbReference type="NCBI Taxonomy" id="1157962"/>
    <lineage>
        <taxon>Eukaryota</taxon>
        <taxon>Viridiplantae</taxon>
        <taxon>Chlorophyta</taxon>
        <taxon>core chlorophytes</taxon>
        <taxon>Chlorophyceae</taxon>
        <taxon>CS clade</taxon>
        <taxon>Chlamydomonadales</taxon>
        <taxon>Chlamydomonadaceae</taxon>
        <taxon>Chlamydomonas</taxon>
    </lineage>
</organism>
<gene>
    <name evidence="1" type="ORF">CEUSTIGMA_g11983.t1</name>
</gene>
<name>A0A250XNS7_9CHLO</name>
<dbReference type="OrthoDB" id="521683at2759"/>
<sequence length="245" mass="28542">MTYKLQLKMISSPPLRGRIVSRPSRNVLNLRCAFASTTAAPVLPQPFFDPAVPSLDSEVSTSEAALAFRRKARQSYTAPSIRDSGTLRPGPEWYPAWMKYRRRESNYVFWQEKFSRCSIDIPDVEKRWTLFSTVWFILMEFKFLFIPPALRFLCFLAARAIMTHIYAAHKAFILWQCKMEAYLAFWSTDGKIGAFSKSMALRRLHWKNCILGEALYLINILKTGRVHLLPPVKRPSRRPTFFFLF</sequence>
<dbReference type="Proteomes" id="UP000232323">
    <property type="component" value="Unassembled WGS sequence"/>
</dbReference>
<accession>A0A250XNS7</accession>
<dbReference type="EMBL" id="BEGY01000128">
    <property type="protein sequence ID" value="GAX84562.1"/>
    <property type="molecule type" value="Genomic_DNA"/>
</dbReference>
<dbReference type="AlphaFoldDB" id="A0A250XNS7"/>
<protein>
    <submittedName>
        <fullName evidence="1">Uncharacterized protein</fullName>
    </submittedName>
</protein>
<comment type="caution">
    <text evidence="1">The sequence shown here is derived from an EMBL/GenBank/DDBJ whole genome shotgun (WGS) entry which is preliminary data.</text>
</comment>
<keyword evidence="2" id="KW-1185">Reference proteome</keyword>
<evidence type="ECO:0000313" key="1">
    <source>
        <dbReference type="EMBL" id="GAX84562.1"/>
    </source>
</evidence>
<proteinExistence type="predicted"/>
<reference evidence="1 2" key="1">
    <citation type="submission" date="2017-08" db="EMBL/GenBank/DDBJ databases">
        <title>Acidophilic green algal genome provides insights into adaptation to an acidic environment.</title>
        <authorList>
            <person name="Hirooka S."/>
            <person name="Hirose Y."/>
            <person name="Kanesaki Y."/>
            <person name="Higuchi S."/>
            <person name="Fujiwara T."/>
            <person name="Onuma R."/>
            <person name="Era A."/>
            <person name="Ohbayashi R."/>
            <person name="Uzuka A."/>
            <person name="Nozaki H."/>
            <person name="Yoshikawa H."/>
            <person name="Miyagishima S.Y."/>
        </authorList>
    </citation>
    <scope>NUCLEOTIDE SEQUENCE [LARGE SCALE GENOMIC DNA]</scope>
    <source>
        <strain evidence="1 2">NIES-2499</strain>
    </source>
</reference>